<dbReference type="Pfam" id="PF16053">
    <property type="entry name" value="MRP-S34"/>
    <property type="match status" value="1"/>
</dbReference>
<dbReference type="GeneTree" id="ENSGT00390000008964"/>
<reference evidence="1" key="1">
    <citation type="submission" date="2025-08" db="UniProtKB">
        <authorList>
            <consortium name="Ensembl"/>
        </authorList>
    </citation>
    <scope>IDENTIFICATION</scope>
</reference>
<sequence length="315" mass="37288">MKHTANFKSVLYKCKPSQTDKLCLYVCKLSLRNCYLMPYIGQAGMNKRQTGFRFIVRNYRNSKTRSRFYTEGVWESAVLPEVASHWRSHSKQTCRCQRMARKKTVRPIAELARKVREYRALKERPRDSQKYALDYDTMTRPYSGRKLPVLAWQDVKRESRLFSLLSGLRLFGVGRLFTRKSWLLEHDEPCYWKITKVKADYTAQNMDHGKAWGILTFKGKEEKEVKEVDKVMYHDWRLVPKHQEEELTRFVPVADSAPRFVPYPPLLRAMILAERRKEHQSLDKEPAIDLQKTVPLKKDFFLRLQEEQQSMGTSV</sequence>
<evidence type="ECO:0000313" key="1">
    <source>
        <dbReference type="Ensembl" id="ENSPKIP00000005793.1"/>
    </source>
</evidence>
<organism evidence="1 2">
    <name type="scientific">Paramormyrops kingsleyae</name>
    <dbReference type="NCBI Taxonomy" id="1676925"/>
    <lineage>
        <taxon>Eukaryota</taxon>
        <taxon>Metazoa</taxon>
        <taxon>Chordata</taxon>
        <taxon>Craniata</taxon>
        <taxon>Vertebrata</taxon>
        <taxon>Euteleostomi</taxon>
        <taxon>Actinopterygii</taxon>
        <taxon>Neopterygii</taxon>
        <taxon>Teleostei</taxon>
        <taxon>Osteoglossocephala</taxon>
        <taxon>Osteoglossomorpha</taxon>
        <taxon>Osteoglossiformes</taxon>
        <taxon>Mormyridae</taxon>
        <taxon>Paramormyrops</taxon>
    </lineage>
</organism>
<dbReference type="GO" id="GO:0003735">
    <property type="term" value="F:structural constituent of ribosome"/>
    <property type="evidence" value="ECO:0007669"/>
    <property type="project" value="InterPro"/>
</dbReference>
<keyword evidence="2" id="KW-1185">Reference proteome</keyword>
<dbReference type="AlphaFoldDB" id="A0A3B3QI51"/>
<dbReference type="GO" id="GO:0005739">
    <property type="term" value="C:mitochondrion"/>
    <property type="evidence" value="ECO:0007669"/>
    <property type="project" value="InterPro"/>
</dbReference>
<dbReference type="Ensembl" id="ENSPKIT00000029806.1">
    <property type="protein sequence ID" value="ENSPKIP00000005793.1"/>
    <property type="gene ID" value="ENSPKIG00000022331.1"/>
</dbReference>
<protein>
    <submittedName>
        <fullName evidence="1">Mitochondrial ribosomal protein S34</fullName>
    </submittedName>
</protein>
<proteinExistence type="predicted"/>
<name>A0A3B3QI51_9TELE</name>
<reference evidence="1" key="2">
    <citation type="submission" date="2025-09" db="UniProtKB">
        <authorList>
            <consortium name="Ensembl"/>
        </authorList>
    </citation>
    <scope>IDENTIFICATION</scope>
</reference>
<dbReference type="PANTHER" id="PTHR28589">
    <property type="entry name" value="28S RIBOSOMAL PROTEIN S34, MITOCHONDRIAL"/>
    <property type="match status" value="1"/>
</dbReference>
<dbReference type="STRING" id="1676925.ENSPKIP00000005793"/>
<dbReference type="Proteomes" id="UP000261540">
    <property type="component" value="Unplaced"/>
</dbReference>
<evidence type="ECO:0000313" key="2">
    <source>
        <dbReference type="Proteomes" id="UP000261540"/>
    </source>
</evidence>
<accession>A0A3B3QI51</accession>
<dbReference type="PANTHER" id="PTHR28589:SF1">
    <property type="entry name" value="SMALL RIBOSOMAL SUBUNIT PROTEIN MS34"/>
    <property type="match status" value="1"/>
</dbReference>
<dbReference type="InterPro" id="IPR032053">
    <property type="entry name" value="Ribosomal_mS34"/>
</dbReference>